<sequence length="222" mass="25396">MVDDQPMWGNNRAVAPTLEAVIAVVDLGDNFNVKGHHIFMIKDRQFDGRSRADLYKHITEFVEICGMFQYGNTNADAIKLKLFPSSLAGEAMIWFNELSPGVITTWEEMRQAFVSRFFPPAMFDRLIGEIRGFTQQHHESLVDAWLHEPPQTILDAGGIFLYKTSNEIHQLLEDRVLLKLDLSKENKTKPLRKIVAFAEGEENSPLLEKMEALTTRIDSQFK</sequence>
<keyword evidence="3" id="KW-1185">Reference proteome</keyword>
<dbReference type="PANTHER" id="PTHR33223:SF11">
    <property type="entry name" value="ELEMENT PROTEIN, PUTATIVE-RELATED"/>
    <property type="match status" value="1"/>
</dbReference>
<evidence type="ECO:0000313" key="3">
    <source>
        <dbReference type="Proteomes" id="UP001151760"/>
    </source>
</evidence>
<accession>A0ABQ5GTX6</accession>
<protein>
    <submittedName>
        <fullName evidence="2">Reverse transcriptase domain-containing protein</fullName>
    </submittedName>
</protein>
<keyword evidence="2" id="KW-0695">RNA-directed DNA polymerase</keyword>
<dbReference type="PANTHER" id="PTHR33223">
    <property type="entry name" value="CCHC-TYPE DOMAIN-CONTAINING PROTEIN"/>
    <property type="match status" value="1"/>
</dbReference>
<evidence type="ECO:0000313" key="2">
    <source>
        <dbReference type="EMBL" id="GJT79085.1"/>
    </source>
</evidence>
<dbReference type="EMBL" id="BQNB010018866">
    <property type="protein sequence ID" value="GJT79085.1"/>
    <property type="molecule type" value="Genomic_DNA"/>
</dbReference>
<reference evidence="2" key="2">
    <citation type="submission" date="2022-01" db="EMBL/GenBank/DDBJ databases">
        <authorList>
            <person name="Yamashiro T."/>
            <person name="Shiraishi A."/>
            <person name="Satake H."/>
            <person name="Nakayama K."/>
        </authorList>
    </citation>
    <scope>NUCLEOTIDE SEQUENCE</scope>
</reference>
<name>A0ABQ5GTX6_9ASTR</name>
<reference evidence="2" key="1">
    <citation type="journal article" date="2022" name="Int. J. Mol. Sci.">
        <title>Draft Genome of Tanacetum Coccineum: Genomic Comparison of Closely Related Tanacetum-Family Plants.</title>
        <authorList>
            <person name="Yamashiro T."/>
            <person name="Shiraishi A."/>
            <person name="Nakayama K."/>
            <person name="Satake H."/>
        </authorList>
    </citation>
    <scope>NUCLEOTIDE SEQUENCE</scope>
</reference>
<evidence type="ECO:0000259" key="1">
    <source>
        <dbReference type="Pfam" id="PF03732"/>
    </source>
</evidence>
<dbReference type="Proteomes" id="UP001151760">
    <property type="component" value="Unassembled WGS sequence"/>
</dbReference>
<comment type="caution">
    <text evidence="2">The sequence shown here is derived from an EMBL/GenBank/DDBJ whole genome shotgun (WGS) entry which is preliminary data.</text>
</comment>
<proteinExistence type="predicted"/>
<feature type="domain" description="Retrotransposon gag" evidence="1">
    <location>
        <begin position="81"/>
        <end position="145"/>
    </location>
</feature>
<organism evidence="2 3">
    <name type="scientific">Tanacetum coccineum</name>
    <dbReference type="NCBI Taxonomy" id="301880"/>
    <lineage>
        <taxon>Eukaryota</taxon>
        <taxon>Viridiplantae</taxon>
        <taxon>Streptophyta</taxon>
        <taxon>Embryophyta</taxon>
        <taxon>Tracheophyta</taxon>
        <taxon>Spermatophyta</taxon>
        <taxon>Magnoliopsida</taxon>
        <taxon>eudicotyledons</taxon>
        <taxon>Gunneridae</taxon>
        <taxon>Pentapetalae</taxon>
        <taxon>asterids</taxon>
        <taxon>campanulids</taxon>
        <taxon>Asterales</taxon>
        <taxon>Asteraceae</taxon>
        <taxon>Asteroideae</taxon>
        <taxon>Anthemideae</taxon>
        <taxon>Anthemidinae</taxon>
        <taxon>Tanacetum</taxon>
    </lineage>
</organism>
<dbReference type="InterPro" id="IPR005162">
    <property type="entry name" value="Retrotrans_gag_dom"/>
</dbReference>
<keyword evidence="2" id="KW-0808">Transferase</keyword>
<gene>
    <name evidence="2" type="ORF">Tco_1045810</name>
</gene>
<dbReference type="GO" id="GO:0003964">
    <property type="term" value="F:RNA-directed DNA polymerase activity"/>
    <property type="evidence" value="ECO:0007669"/>
    <property type="project" value="UniProtKB-KW"/>
</dbReference>
<dbReference type="Pfam" id="PF03732">
    <property type="entry name" value="Retrotrans_gag"/>
    <property type="match status" value="1"/>
</dbReference>
<keyword evidence="2" id="KW-0548">Nucleotidyltransferase</keyword>